<dbReference type="InterPro" id="IPR005492">
    <property type="entry name" value="EPTP"/>
</dbReference>
<feature type="non-terminal residue" evidence="5">
    <location>
        <position position="645"/>
    </location>
</feature>
<dbReference type="EMBL" id="VYZH01000417">
    <property type="protein sequence ID" value="NWS39544.1"/>
    <property type="molecule type" value="Genomic_DNA"/>
</dbReference>
<evidence type="ECO:0000259" key="4">
    <source>
        <dbReference type="SMART" id="SM00210"/>
    </source>
</evidence>
<dbReference type="PANTHER" id="PTHR15261:SF4">
    <property type="entry name" value="THROMBOSPONDIN-TYPE LAMININ G DOMAIN AND EAR REPEAT-CONTAINING PROTEIN"/>
    <property type="match status" value="1"/>
</dbReference>
<dbReference type="GO" id="GO:0007165">
    <property type="term" value="P:signal transduction"/>
    <property type="evidence" value="ECO:0007669"/>
    <property type="project" value="TreeGrafter"/>
</dbReference>
<keyword evidence="2" id="KW-0732">Signal</keyword>
<dbReference type="SUPFAM" id="SSF82171">
    <property type="entry name" value="DPP6 N-terminal domain-like"/>
    <property type="match status" value="1"/>
</dbReference>
<evidence type="ECO:0000256" key="1">
    <source>
        <dbReference type="ARBA" id="ARBA00004645"/>
    </source>
</evidence>
<reference evidence="5 6" key="1">
    <citation type="submission" date="2019-09" db="EMBL/GenBank/DDBJ databases">
        <title>Bird 10,000 Genomes (B10K) Project - Family phase.</title>
        <authorList>
            <person name="Zhang G."/>
        </authorList>
    </citation>
    <scope>NUCLEOTIDE SEQUENCE [LARGE SCALE GENOMIC DNA]</scope>
    <source>
        <strain evidence="5">B10K-DU-017-47</strain>
    </source>
</reference>
<dbReference type="InterPro" id="IPR009039">
    <property type="entry name" value="EAR"/>
</dbReference>
<feature type="non-terminal residue" evidence="5">
    <location>
        <position position="1"/>
    </location>
</feature>
<dbReference type="InterPro" id="IPR048287">
    <property type="entry name" value="TSPN-like_N"/>
</dbReference>
<dbReference type="SMART" id="SM00210">
    <property type="entry name" value="TSPN"/>
    <property type="match status" value="1"/>
</dbReference>
<dbReference type="Proteomes" id="UP000562415">
    <property type="component" value="Unassembled WGS sequence"/>
</dbReference>
<feature type="domain" description="Thrombospondin-like N-terminal" evidence="4">
    <location>
        <begin position="15"/>
        <end position="197"/>
    </location>
</feature>
<name>A0A7K5F3P3_PROAR</name>
<dbReference type="PROSITE" id="PS50912">
    <property type="entry name" value="EAR"/>
    <property type="match status" value="6"/>
</dbReference>
<dbReference type="PANTHER" id="PTHR15261">
    <property type="entry name" value="THROMBOSPONDIN-TYPE LAMININ G DOMAIN AND EAR REPEAT-CONTAINING"/>
    <property type="match status" value="1"/>
</dbReference>
<keyword evidence="6" id="KW-1185">Reference proteome</keyword>
<protein>
    <submittedName>
        <fullName evidence="5">TSEAR protein</fullName>
    </submittedName>
</protein>
<dbReference type="GO" id="GO:0032420">
    <property type="term" value="C:stereocilium"/>
    <property type="evidence" value="ECO:0007669"/>
    <property type="project" value="UniProtKB-SubCell"/>
</dbReference>
<dbReference type="Pfam" id="PF03736">
    <property type="entry name" value="EPTP"/>
    <property type="match status" value="5"/>
</dbReference>
<organism evidence="5 6">
    <name type="scientific">Probosciger aterrimus</name>
    <name type="common">Palm cockatoo</name>
    <dbReference type="NCBI Taxonomy" id="141839"/>
    <lineage>
        <taxon>Eukaryota</taxon>
        <taxon>Metazoa</taxon>
        <taxon>Chordata</taxon>
        <taxon>Craniata</taxon>
        <taxon>Vertebrata</taxon>
        <taxon>Euteleostomi</taxon>
        <taxon>Archelosauria</taxon>
        <taxon>Archosauria</taxon>
        <taxon>Dinosauria</taxon>
        <taxon>Saurischia</taxon>
        <taxon>Theropoda</taxon>
        <taxon>Coelurosauria</taxon>
        <taxon>Aves</taxon>
        <taxon>Neognathae</taxon>
        <taxon>Neoaves</taxon>
        <taxon>Telluraves</taxon>
        <taxon>Australaves</taxon>
        <taxon>Psittaciformes</taxon>
        <taxon>Cacatuidae</taxon>
        <taxon>Probosciger</taxon>
    </lineage>
</organism>
<dbReference type="Gene3D" id="2.60.120.200">
    <property type="match status" value="1"/>
</dbReference>
<dbReference type="InterPro" id="IPR013320">
    <property type="entry name" value="ConA-like_dom_sf"/>
</dbReference>
<accession>A0A7K5F3P3</accession>
<comment type="subcellular location">
    <subcellularLocation>
        <location evidence="1">Cell projection</location>
        <location evidence="1">Stereocilium</location>
    </subcellularLocation>
</comment>
<keyword evidence="3" id="KW-0677">Repeat</keyword>
<evidence type="ECO:0000256" key="3">
    <source>
        <dbReference type="ARBA" id="ARBA00022737"/>
    </source>
</evidence>
<gene>
    <name evidence="5" type="primary">Tspear</name>
    <name evidence="5" type="ORF">PROATE_R07369</name>
</gene>
<comment type="caution">
    <text evidence="5">The sequence shown here is derived from an EMBL/GenBank/DDBJ whole genome shotgun (WGS) entry which is preliminary data.</text>
</comment>
<dbReference type="OrthoDB" id="408373at2759"/>
<evidence type="ECO:0000313" key="5">
    <source>
        <dbReference type="EMBL" id="NWS39544.1"/>
    </source>
</evidence>
<evidence type="ECO:0000313" key="6">
    <source>
        <dbReference type="Proteomes" id="UP000562415"/>
    </source>
</evidence>
<dbReference type="SUPFAM" id="SSF49899">
    <property type="entry name" value="Concanavalin A-like lectins/glucanases"/>
    <property type="match status" value="1"/>
</dbReference>
<sequence length="645" mass="73039">TDLRPLDILSEVVPAGGLAHGMRVFQVQGVRGFQLAASRPRALCFPASRLFTHCDRFPEEFSIIVTLRVLSVPARRNEYVFTLMGEESPSVLVGLRYAPDKLHFLFWSQERAGGWQTRVTFPNVSLSDSQWHTLVLAVSGQSFSLTVDCSVPKDVLVETPFPASLSVKRANFYLGNRRRRKGVFTGLLRQLVLLPGADATPRICTPMNFKVVTLSVPSVLQDLPAKPASNEVLKYPYETDTKVTLGSRPPCTTQEKAQFWFNTSQRGLYLCNGSAWISMLEVKQRLDYVEEYQNLVTNSETMGVEVFTIPKVGLFAATANRYTPPGSAIYKWTDGKFVPYQNIPTYQAQSWKYFTIGKKIFLAVANFEQNDRGQELSVIYKWSRRKEKFVPYQRITTHSARDWEAFVIEGEAFLAVVNHREGNNHNIDSVIYRWNPRTGLFETNQTIPTSGAYDWEFFTIGPYSFLAVANTFNGTSTKIYSHIYIWLSGSFQLFQSILTFGAADWEVFRIGDRVFLAVANSHSYDSGMPAPSNFYAINSSIYELNVTAQMFVKFQDLLTYSALDWEFFSVGDDSFLVVANSFDGFTFSVNSIIYRWQGYEGFVAAHHLPTVGCRDWEAFHTAEGSYLLYTSAKEPLSKVLKLKTT</sequence>
<dbReference type="AlphaFoldDB" id="A0A7K5F3P3"/>
<proteinExistence type="predicted"/>
<evidence type="ECO:0000256" key="2">
    <source>
        <dbReference type="ARBA" id="ARBA00022729"/>
    </source>
</evidence>